<feature type="domain" description="Glycosyl transferase family 1" evidence="1">
    <location>
        <begin position="217"/>
        <end position="382"/>
    </location>
</feature>
<evidence type="ECO:0000313" key="4">
    <source>
        <dbReference type="Proteomes" id="UP000000263"/>
    </source>
</evidence>
<dbReference type="CDD" id="cd03801">
    <property type="entry name" value="GT4_PimA-like"/>
    <property type="match status" value="1"/>
</dbReference>
<dbReference type="GO" id="GO:0016757">
    <property type="term" value="F:glycosyltransferase activity"/>
    <property type="evidence" value="ECO:0007669"/>
    <property type="project" value="InterPro"/>
</dbReference>
<evidence type="ECO:0000259" key="2">
    <source>
        <dbReference type="Pfam" id="PF13579"/>
    </source>
</evidence>
<evidence type="ECO:0000259" key="1">
    <source>
        <dbReference type="Pfam" id="PF00534"/>
    </source>
</evidence>
<keyword evidence="3" id="KW-0808">Transferase</keyword>
<dbReference type="Pfam" id="PF13579">
    <property type="entry name" value="Glyco_trans_4_4"/>
    <property type="match status" value="1"/>
</dbReference>
<dbReference type="PANTHER" id="PTHR12526:SF638">
    <property type="entry name" value="SPORE COAT PROTEIN SA"/>
    <property type="match status" value="1"/>
</dbReference>
<reference evidence="3 4" key="1">
    <citation type="submission" date="2007-08" db="EMBL/GenBank/DDBJ databases">
        <title>Complete sequence of Roseiflexus castenholzii DSM 13941.</title>
        <authorList>
            <consortium name="US DOE Joint Genome Institute"/>
            <person name="Copeland A."/>
            <person name="Lucas S."/>
            <person name="Lapidus A."/>
            <person name="Barry K."/>
            <person name="Glavina del Rio T."/>
            <person name="Dalin E."/>
            <person name="Tice H."/>
            <person name="Pitluck S."/>
            <person name="Thompson L.S."/>
            <person name="Brettin T."/>
            <person name="Bruce D."/>
            <person name="Detter J.C."/>
            <person name="Han C."/>
            <person name="Tapia R."/>
            <person name="Schmutz J."/>
            <person name="Larimer F."/>
            <person name="Land M."/>
            <person name="Hauser L."/>
            <person name="Kyrpides N."/>
            <person name="Mikhailova N."/>
            <person name="Bryant D.A."/>
            <person name="Hanada S."/>
            <person name="Tsukatani Y."/>
            <person name="Richardson P."/>
        </authorList>
    </citation>
    <scope>NUCLEOTIDE SEQUENCE [LARGE SCALE GENOMIC DNA]</scope>
    <source>
        <strain evidence="4">DSM 13941 / HLO8</strain>
    </source>
</reference>
<dbReference type="SUPFAM" id="SSF53756">
    <property type="entry name" value="UDP-Glycosyltransferase/glycogen phosphorylase"/>
    <property type="match status" value="1"/>
</dbReference>
<organism evidence="3 4">
    <name type="scientific">Roseiflexus castenholzii (strain DSM 13941 / HLO8)</name>
    <dbReference type="NCBI Taxonomy" id="383372"/>
    <lineage>
        <taxon>Bacteria</taxon>
        <taxon>Bacillati</taxon>
        <taxon>Chloroflexota</taxon>
        <taxon>Chloroflexia</taxon>
        <taxon>Chloroflexales</taxon>
        <taxon>Roseiflexineae</taxon>
        <taxon>Roseiflexaceae</taxon>
        <taxon>Roseiflexus</taxon>
    </lineage>
</organism>
<dbReference type="KEGG" id="rca:Rcas_2472"/>
<proteinExistence type="predicted"/>
<dbReference type="Gene3D" id="3.40.50.2000">
    <property type="entry name" value="Glycogen Phosphorylase B"/>
    <property type="match status" value="2"/>
</dbReference>
<dbReference type="Pfam" id="PF00534">
    <property type="entry name" value="Glycos_transf_1"/>
    <property type="match status" value="1"/>
</dbReference>
<dbReference type="OrthoDB" id="140179at2"/>
<dbReference type="InterPro" id="IPR001296">
    <property type="entry name" value="Glyco_trans_1"/>
</dbReference>
<evidence type="ECO:0000313" key="3">
    <source>
        <dbReference type="EMBL" id="ABU58552.1"/>
    </source>
</evidence>
<dbReference type="RefSeq" id="WP_012120976.1">
    <property type="nucleotide sequence ID" value="NC_009767.1"/>
</dbReference>
<dbReference type="CAZy" id="GT4">
    <property type="family name" value="Glycosyltransferase Family 4"/>
</dbReference>
<dbReference type="AlphaFoldDB" id="A7NM04"/>
<dbReference type="eggNOG" id="COG0297">
    <property type="taxonomic scope" value="Bacteria"/>
</dbReference>
<gene>
    <name evidence="3" type="ordered locus">Rcas_2472</name>
</gene>
<dbReference type="EMBL" id="CP000804">
    <property type="protein sequence ID" value="ABU58552.1"/>
    <property type="molecule type" value="Genomic_DNA"/>
</dbReference>
<dbReference type="HOGENOM" id="CLU_650022_0_0_0"/>
<protein>
    <submittedName>
        <fullName evidence="3">Glycosyl transferase group 1</fullName>
    </submittedName>
</protein>
<feature type="domain" description="Glycosyltransferase subfamily 4-like N-terminal" evidence="2">
    <location>
        <begin position="21"/>
        <end position="190"/>
    </location>
</feature>
<dbReference type="STRING" id="383372.Rcas_2472"/>
<keyword evidence="4" id="KW-1185">Reference proteome</keyword>
<name>A7NM04_ROSCS</name>
<accession>A7NM04</accession>
<dbReference type="PANTHER" id="PTHR12526">
    <property type="entry name" value="GLYCOSYLTRANSFERASE"/>
    <property type="match status" value="1"/>
</dbReference>
<dbReference type="InterPro" id="IPR028098">
    <property type="entry name" value="Glyco_trans_4-like_N"/>
</dbReference>
<dbReference type="Proteomes" id="UP000000263">
    <property type="component" value="Chromosome"/>
</dbReference>
<sequence length="419" mass="45292">MTILYFIPRYDPALMGNRIHAEVIDAWRDHGIDAEVITLAAGIARLSSEVQEGIVVHRLPVSSAMALKGLNRALAFPTGYPYLAGALVHYRRFIATRRYDLVHVETAFPLGLVAALTLRSIHPPLAVTLPGADIMSVPEFDYGYARFLAVRVLLPFVFRRSATLRADSPQIRSLAVRLGAPPAKVVAIPYNITADSYPPAGVEIETLRRQSRNDICARYNLDPSRPIIVSLNRLHPFKGIEYLVESVPHIRAGGIDPQVLIVGPNRSTQRFGDYGAYLRRRAEDLGVASAVIFTGGIPHDQAMAHLAAADVVVVPSVSESFSRVVVEAAAVGTPPIVTSTTGVSEYVAASECGIVVPPRSGEAIGAALVRLLRDRSLWETYARRGPTMAAAFNSRTIAEQLLCLYAPFLSGKGETAPAG</sequence>